<proteinExistence type="predicted"/>
<dbReference type="RefSeq" id="WP_083077334.1">
    <property type="nucleotide sequence ID" value="NZ_CP053562.1"/>
</dbReference>
<dbReference type="Proteomes" id="UP000192422">
    <property type="component" value="Chromosome"/>
</dbReference>
<organism evidence="1 2">
    <name type="scientific">Thioclava electrotropha</name>
    <dbReference type="NCBI Taxonomy" id="1549850"/>
    <lineage>
        <taxon>Bacteria</taxon>
        <taxon>Pseudomonadati</taxon>
        <taxon>Pseudomonadota</taxon>
        <taxon>Alphaproteobacteria</taxon>
        <taxon>Rhodobacterales</taxon>
        <taxon>Paracoccaceae</taxon>
        <taxon>Thioclava</taxon>
    </lineage>
</organism>
<keyword evidence="2" id="KW-1185">Reference proteome</keyword>
<protein>
    <recommendedName>
        <fullName evidence="3">EF-hand domain-containing protein</fullName>
    </recommendedName>
</protein>
<accession>A0ABX6YV13</accession>
<dbReference type="PROSITE" id="PS00018">
    <property type="entry name" value="EF_HAND_1"/>
    <property type="match status" value="1"/>
</dbReference>
<gene>
    <name evidence="1" type="ORF">AKL02_011755</name>
</gene>
<sequence>MATQIDPGNVDDWDEPLNTDPMFRSSHVFSTADITVTFDGMTVGNSEDPQAVFDTVDDPNDPEDTKITKEGVTLYPIDSEFGYYVSDFQNAEQKELDGDYAEGWAGDVYDSEGNQLGLVISDSPTDTFKTPAVYGTWLAGLGGNTVKASTEHYVVMQNILSDQRFPGDTEALYPLDDELFIVGGEYDGKSVRGLLAGEYEGITITDTNGDGKVDIKDILAPNETEIDSNIAVSSDYSVTLKDDGKLLYR</sequence>
<evidence type="ECO:0000313" key="2">
    <source>
        <dbReference type="Proteomes" id="UP000192422"/>
    </source>
</evidence>
<evidence type="ECO:0008006" key="3">
    <source>
        <dbReference type="Google" id="ProtNLM"/>
    </source>
</evidence>
<evidence type="ECO:0000313" key="1">
    <source>
        <dbReference type="EMBL" id="QPZ91503.1"/>
    </source>
</evidence>
<dbReference type="InterPro" id="IPR018247">
    <property type="entry name" value="EF_Hand_1_Ca_BS"/>
</dbReference>
<name>A0ABX6YV13_9RHOB</name>
<dbReference type="EMBL" id="CP053562">
    <property type="protein sequence ID" value="QPZ91503.1"/>
    <property type="molecule type" value="Genomic_DNA"/>
</dbReference>
<reference evidence="1 2" key="1">
    <citation type="submission" date="2020-05" db="EMBL/GenBank/DDBJ databases">
        <title>Thioclava electrotropha strain Elox9 finished genome.</title>
        <authorList>
            <person name="Rowe A.R."/>
            <person name="Wilbanks E.G."/>
        </authorList>
    </citation>
    <scope>NUCLEOTIDE SEQUENCE [LARGE SCALE GENOMIC DNA]</scope>
    <source>
        <strain evidence="1 2">Elox9</strain>
    </source>
</reference>